<dbReference type="EMBL" id="JAKELL010000230">
    <property type="protein sequence ID" value="KAH8978399.1"/>
    <property type="molecule type" value="Genomic_DNA"/>
</dbReference>
<evidence type="ECO:0000313" key="3">
    <source>
        <dbReference type="Proteomes" id="UP001201163"/>
    </source>
</evidence>
<feature type="compositionally biased region" description="Basic and acidic residues" evidence="1">
    <location>
        <begin position="76"/>
        <end position="88"/>
    </location>
</feature>
<organism evidence="2 3">
    <name type="scientific">Lactarius akahatsu</name>
    <dbReference type="NCBI Taxonomy" id="416441"/>
    <lineage>
        <taxon>Eukaryota</taxon>
        <taxon>Fungi</taxon>
        <taxon>Dikarya</taxon>
        <taxon>Basidiomycota</taxon>
        <taxon>Agaricomycotina</taxon>
        <taxon>Agaricomycetes</taxon>
        <taxon>Russulales</taxon>
        <taxon>Russulaceae</taxon>
        <taxon>Lactarius</taxon>
    </lineage>
</organism>
<accession>A0AAD4L3P2</accession>
<evidence type="ECO:0000256" key="1">
    <source>
        <dbReference type="SAM" id="MobiDB-lite"/>
    </source>
</evidence>
<feature type="compositionally biased region" description="Polar residues" evidence="1">
    <location>
        <begin position="275"/>
        <end position="285"/>
    </location>
</feature>
<feature type="compositionally biased region" description="Basic residues" evidence="1">
    <location>
        <begin position="204"/>
        <end position="215"/>
    </location>
</feature>
<proteinExistence type="predicted"/>
<feature type="compositionally biased region" description="Basic and acidic residues" evidence="1">
    <location>
        <begin position="17"/>
        <end position="43"/>
    </location>
</feature>
<protein>
    <submittedName>
        <fullName evidence="2">Uncharacterized protein</fullName>
    </submittedName>
</protein>
<feature type="compositionally biased region" description="Gly residues" evidence="1">
    <location>
        <begin position="90"/>
        <end position="105"/>
    </location>
</feature>
<feature type="region of interest" description="Disordered" evidence="1">
    <location>
        <begin position="1"/>
        <end position="285"/>
    </location>
</feature>
<dbReference type="AlphaFoldDB" id="A0AAD4L3P2"/>
<keyword evidence="3" id="KW-1185">Reference proteome</keyword>
<feature type="compositionally biased region" description="Basic and acidic residues" evidence="1">
    <location>
        <begin position="224"/>
        <end position="244"/>
    </location>
</feature>
<sequence length="365" mass="39667">MIKLSLKPPLPWYFPEVKLKGQERRRWQESDGPGGEHGEEMEMGKGACQEGGTKGAEEGAERVGGVARGRRGLSGFKKEKEGRERETAGDGDGGRGQTRKLGGGGKRGDHPCGTMTRHKGKGDGAGEGDGEEKKVWAHRGSLGTVEVRARARQGKRERETRRANGVRDATTRKEGVVPRWRDGEEEGRQDDAENCVSRREGKGKGMRVGRGRQRKRDSGVGAGRWRERARGKEGSDYEGSERRNGGQGEGYVGKERDESNSCSHVRRCSPRRSKASLNASRSYTNVSPSPAVVGELAKIMAEVLSILGIATKGVKESRTKIFLKKVAGTSDLEDALLRFGELEQRELLTGVAQATCDASVLKNGV</sequence>
<name>A0AAD4L3P2_9AGAM</name>
<evidence type="ECO:0000313" key="2">
    <source>
        <dbReference type="EMBL" id="KAH8978399.1"/>
    </source>
</evidence>
<gene>
    <name evidence="2" type="ORF">EDB92DRAFT_1821608</name>
</gene>
<dbReference type="Proteomes" id="UP001201163">
    <property type="component" value="Unassembled WGS sequence"/>
</dbReference>
<reference evidence="2" key="1">
    <citation type="submission" date="2022-01" db="EMBL/GenBank/DDBJ databases">
        <title>Comparative genomics reveals a dynamic genome evolution in the ectomycorrhizal milk-cap (Lactarius) mushrooms.</title>
        <authorList>
            <consortium name="DOE Joint Genome Institute"/>
            <person name="Lebreton A."/>
            <person name="Tang N."/>
            <person name="Kuo A."/>
            <person name="LaButti K."/>
            <person name="Drula E."/>
            <person name="Barry K."/>
            <person name="Clum A."/>
            <person name="Lipzen A."/>
            <person name="Mousain D."/>
            <person name="Ng V."/>
            <person name="Wang R."/>
            <person name="Wang X."/>
            <person name="Dai Y."/>
            <person name="Henrissat B."/>
            <person name="Grigoriev I.V."/>
            <person name="Guerin-Laguette A."/>
            <person name="Yu F."/>
            <person name="Martin F.M."/>
        </authorList>
    </citation>
    <scope>NUCLEOTIDE SEQUENCE</scope>
    <source>
        <strain evidence="2">QP</strain>
    </source>
</reference>
<feature type="compositionally biased region" description="Basic residues" evidence="1">
    <location>
        <begin position="264"/>
        <end position="274"/>
    </location>
</feature>
<feature type="compositionally biased region" description="Basic and acidic residues" evidence="1">
    <location>
        <begin position="169"/>
        <end position="182"/>
    </location>
</feature>
<comment type="caution">
    <text evidence="2">The sequence shown here is derived from an EMBL/GenBank/DDBJ whole genome shotgun (WGS) entry which is preliminary data.</text>
</comment>